<protein>
    <recommendedName>
        <fullName evidence="10">5'-nucleotidase domain-containing protein 3</fullName>
    </recommendedName>
</protein>
<dbReference type="NCBIfam" id="TIGR02244">
    <property type="entry name" value="HAD-IG-Ncltidse"/>
    <property type="match status" value="1"/>
</dbReference>
<evidence type="ECO:0000313" key="9">
    <source>
        <dbReference type="Proteomes" id="UP001497525"/>
    </source>
</evidence>
<feature type="binding site" evidence="6">
    <location>
        <position position="94"/>
    </location>
    <ligand>
        <name>GMP</name>
        <dbReference type="ChEBI" id="CHEBI:58115"/>
    </ligand>
</feature>
<comment type="similarity">
    <text evidence="1">Belongs to the 5'(3')-deoxyribonucleotidase family.</text>
</comment>
<dbReference type="InterPro" id="IPR023214">
    <property type="entry name" value="HAD_sf"/>
</dbReference>
<keyword evidence="3" id="KW-0378">Hydrolase</keyword>
<evidence type="ECO:0000313" key="8">
    <source>
        <dbReference type="EMBL" id="CAL5140248.1"/>
    </source>
</evidence>
<comment type="cofactor">
    <cofactor evidence="6">
        <name>Mg(2+)</name>
        <dbReference type="ChEBI" id="CHEBI:18420"/>
    </cofactor>
    <text evidence="6">Binds 1 Mg(2+) ion per subunit.</text>
</comment>
<dbReference type="PANTHER" id="PTHR12103:SF12">
    <property type="entry name" value="FI20020P1"/>
    <property type="match status" value="1"/>
</dbReference>
<dbReference type="GO" id="GO:0046872">
    <property type="term" value="F:metal ion binding"/>
    <property type="evidence" value="ECO:0007669"/>
    <property type="project" value="UniProtKB-KW"/>
</dbReference>
<name>A0AAV2TWE0_CALDB</name>
<dbReference type="SUPFAM" id="SSF56784">
    <property type="entry name" value="HAD-like"/>
    <property type="match status" value="1"/>
</dbReference>
<dbReference type="InterPro" id="IPR036412">
    <property type="entry name" value="HAD-like_sf"/>
</dbReference>
<evidence type="ECO:0000256" key="7">
    <source>
        <dbReference type="SAM" id="SignalP"/>
    </source>
</evidence>
<proteinExistence type="inferred from homology"/>
<feature type="active site" description="Proton donor" evidence="5">
    <location>
        <position position="94"/>
    </location>
</feature>
<dbReference type="Proteomes" id="UP001497525">
    <property type="component" value="Unassembled WGS sequence"/>
</dbReference>
<feature type="binding site" evidence="6">
    <location>
        <position position="388"/>
    </location>
    <ligand>
        <name>Mg(2+)</name>
        <dbReference type="ChEBI" id="CHEBI:18420"/>
    </ligand>
</feature>
<feature type="signal peptide" evidence="7">
    <location>
        <begin position="1"/>
        <end position="23"/>
    </location>
</feature>
<keyword evidence="4 6" id="KW-0460">Magnesium</keyword>
<accession>A0AAV2TWE0</accession>
<comment type="caution">
    <text evidence="8">The sequence shown here is derived from an EMBL/GenBank/DDBJ whole genome shotgun (WGS) entry which is preliminary data.</text>
</comment>
<keyword evidence="7" id="KW-0732">Signal</keyword>
<dbReference type="Gene3D" id="3.40.50.1000">
    <property type="entry name" value="HAD superfamily/HAD-like"/>
    <property type="match status" value="1"/>
</dbReference>
<dbReference type="PIRSF" id="PIRSF017434">
    <property type="entry name" value="Purine_5'-nucleotidase"/>
    <property type="match status" value="1"/>
</dbReference>
<evidence type="ECO:0000256" key="5">
    <source>
        <dbReference type="PIRSR" id="PIRSR017434-1"/>
    </source>
</evidence>
<sequence>MLRIARSLVVLWPTPLCVRSSSASDRFPRRTYASRFSTLPEEGSEVERMQTDYNQTIQACNEHALLADLIDPRAVFVNNEVKLERIQTYGFDYDYTLATYTPALDEFIFNEARDWMVRQMKYPDDLMGFCFKPNFLIRGLHYDVIRGYIMKVDAFHYIQMDTVHRGFTQISQNDVLEAYPGTYIPSQSLRPLAVRGFSLPVNISSRYPILVQLMDFFMLPEFYLLCCIIEFFDRRHISYKPLHVYQDVTNSISRVHKSGLLGLTIMGNPEKYIRRDPDLSFFLNKLAASGKKLFVISNSSAAFIDRGLRFLIGDNWRDLFDVTISRANKPDFFTLESSQFRHMDERGKFKSWGGVKSLHKGHIYEGGSLTELMALTGWNAQNILYFGDHVYSDLADVANTQGWTTAAVIPELEHEINVISTAKFSYDTERRLAIERLIDVYQHVKSPEAKTILDEWRKERNQLRYDTKVPFNEHFGSIFRSIHNPSYFNRRLSQYAVLYTSRVANLLRYPIDHIFYPKRRDLPHETVH</sequence>
<feature type="chain" id="PRO_5043999491" description="5'-nucleotidase domain-containing protein 3" evidence="7">
    <location>
        <begin position="24"/>
        <end position="528"/>
    </location>
</feature>
<evidence type="ECO:0000256" key="1">
    <source>
        <dbReference type="ARBA" id="ARBA00009589"/>
    </source>
</evidence>
<evidence type="ECO:0008006" key="10">
    <source>
        <dbReference type="Google" id="ProtNLM"/>
    </source>
</evidence>
<dbReference type="PANTHER" id="PTHR12103">
    <property type="entry name" value="5'-NUCLEOTIDASE DOMAIN-CONTAINING"/>
    <property type="match status" value="1"/>
</dbReference>
<dbReference type="InterPro" id="IPR016695">
    <property type="entry name" value="Pur_nucleotidase"/>
</dbReference>
<organism evidence="8 9">
    <name type="scientific">Calicophoron daubneyi</name>
    <name type="common">Rumen fluke</name>
    <name type="synonym">Paramphistomum daubneyi</name>
    <dbReference type="NCBI Taxonomy" id="300641"/>
    <lineage>
        <taxon>Eukaryota</taxon>
        <taxon>Metazoa</taxon>
        <taxon>Spiralia</taxon>
        <taxon>Lophotrochozoa</taxon>
        <taxon>Platyhelminthes</taxon>
        <taxon>Trematoda</taxon>
        <taxon>Digenea</taxon>
        <taxon>Plagiorchiida</taxon>
        <taxon>Pronocephalata</taxon>
        <taxon>Paramphistomoidea</taxon>
        <taxon>Paramphistomidae</taxon>
        <taxon>Calicophoron</taxon>
    </lineage>
</organism>
<dbReference type="EMBL" id="CAXLJL010000711">
    <property type="protein sequence ID" value="CAL5140248.1"/>
    <property type="molecule type" value="Genomic_DNA"/>
</dbReference>
<keyword evidence="2 6" id="KW-0479">Metal-binding</keyword>
<feature type="active site" description="Nucleophile" evidence="5">
    <location>
        <position position="92"/>
    </location>
</feature>
<dbReference type="AlphaFoldDB" id="A0AAV2TWE0"/>
<dbReference type="GO" id="GO:0008253">
    <property type="term" value="F:5'-nucleotidase activity"/>
    <property type="evidence" value="ECO:0007669"/>
    <property type="project" value="TreeGrafter"/>
</dbReference>
<evidence type="ECO:0000256" key="4">
    <source>
        <dbReference type="ARBA" id="ARBA00022842"/>
    </source>
</evidence>
<reference evidence="8" key="1">
    <citation type="submission" date="2024-06" db="EMBL/GenBank/DDBJ databases">
        <authorList>
            <person name="Liu X."/>
            <person name="Lenzi L."/>
            <person name="Haldenby T S."/>
            <person name="Uol C."/>
        </authorList>
    </citation>
    <scope>NUCLEOTIDE SEQUENCE</scope>
</reference>
<evidence type="ECO:0000256" key="2">
    <source>
        <dbReference type="ARBA" id="ARBA00022723"/>
    </source>
</evidence>
<gene>
    <name evidence="8" type="ORF">CDAUBV1_LOCUS15419</name>
</gene>
<evidence type="ECO:0000256" key="6">
    <source>
        <dbReference type="PIRSR" id="PIRSR017434-2"/>
    </source>
</evidence>
<dbReference type="InterPro" id="IPR008380">
    <property type="entry name" value="HAD-SF_hydro_IG_5-nucl"/>
</dbReference>
<evidence type="ECO:0000256" key="3">
    <source>
        <dbReference type="ARBA" id="ARBA00022801"/>
    </source>
</evidence>
<dbReference type="Pfam" id="PF05761">
    <property type="entry name" value="5_nucleotid"/>
    <property type="match status" value="1"/>
</dbReference>
<feature type="binding site" evidence="6">
    <location>
        <position position="92"/>
    </location>
    <ligand>
        <name>Mg(2+)</name>
        <dbReference type="ChEBI" id="CHEBI:18420"/>
    </ligand>
</feature>